<comment type="function">
    <text evidence="8">Involved in the cellular defense against the biological effects of O6-methylguanine (O6-MeG) and O4-methylthymine (O4-MeT) in DNA. Repairs the methylated nucleobase in DNA by stoichiometrically transferring the methyl group to a cysteine residue in the enzyme. This is a suicide reaction: the enzyme is irreversibly inactivated.</text>
</comment>
<comment type="miscellaneous">
    <text evidence="8">This enzyme catalyzes only one turnover and therefore is not strictly catalytic. According to one definition, an enzyme is a biocatalyst that acts repeatedly and over many reaction cycles.</text>
</comment>
<dbReference type="InterPro" id="IPR001497">
    <property type="entry name" value="MethylDNA_cys_MeTrfase_AS"/>
</dbReference>
<keyword evidence="6 8" id="KW-0234">DNA repair</keyword>
<name>A0ABV9LQV7_9ALTE</name>
<keyword evidence="5 8" id="KW-0227">DNA damage</keyword>
<dbReference type="PANTHER" id="PTHR10815">
    <property type="entry name" value="METHYLATED-DNA--PROTEIN-CYSTEINE METHYLTRANSFERASE"/>
    <property type="match status" value="1"/>
</dbReference>
<evidence type="ECO:0000313" key="11">
    <source>
        <dbReference type="EMBL" id="MFC4698559.1"/>
    </source>
</evidence>
<evidence type="ECO:0000256" key="5">
    <source>
        <dbReference type="ARBA" id="ARBA00022763"/>
    </source>
</evidence>
<keyword evidence="2 8" id="KW-0963">Cytoplasm</keyword>
<dbReference type="SUPFAM" id="SSF46767">
    <property type="entry name" value="Methylated DNA-protein cysteine methyltransferase, C-terminal domain"/>
    <property type="match status" value="1"/>
</dbReference>
<reference evidence="12" key="1">
    <citation type="journal article" date="2019" name="Int. J. Syst. Evol. Microbiol.">
        <title>The Global Catalogue of Microorganisms (GCM) 10K type strain sequencing project: providing services to taxonomists for standard genome sequencing and annotation.</title>
        <authorList>
            <consortium name="The Broad Institute Genomics Platform"/>
            <consortium name="The Broad Institute Genome Sequencing Center for Infectious Disease"/>
            <person name="Wu L."/>
            <person name="Ma J."/>
        </authorList>
    </citation>
    <scope>NUCLEOTIDE SEQUENCE [LARGE SCALE GENOMIC DNA]</scope>
    <source>
        <strain evidence="12">KACC 12507</strain>
    </source>
</reference>
<dbReference type="Pfam" id="PF02870">
    <property type="entry name" value="Methyltransf_1N"/>
    <property type="match status" value="1"/>
</dbReference>
<dbReference type="InterPro" id="IPR008332">
    <property type="entry name" value="MethylG_MeTrfase_N"/>
</dbReference>
<evidence type="ECO:0000256" key="3">
    <source>
        <dbReference type="ARBA" id="ARBA00022603"/>
    </source>
</evidence>
<dbReference type="InterPro" id="IPR036631">
    <property type="entry name" value="MGMT_N_sf"/>
</dbReference>
<dbReference type="Proteomes" id="UP001595897">
    <property type="component" value="Unassembled WGS sequence"/>
</dbReference>
<dbReference type="PROSITE" id="PS00374">
    <property type="entry name" value="MGMT"/>
    <property type="match status" value="1"/>
</dbReference>
<evidence type="ECO:0000256" key="8">
    <source>
        <dbReference type="HAMAP-Rule" id="MF_00772"/>
    </source>
</evidence>
<proteinExistence type="inferred from homology"/>
<organism evidence="11 12">
    <name type="scientific">Glaciecola siphonariae</name>
    <dbReference type="NCBI Taxonomy" id="521012"/>
    <lineage>
        <taxon>Bacteria</taxon>
        <taxon>Pseudomonadati</taxon>
        <taxon>Pseudomonadota</taxon>
        <taxon>Gammaproteobacteria</taxon>
        <taxon>Alteromonadales</taxon>
        <taxon>Alteromonadaceae</taxon>
        <taxon>Glaciecola</taxon>
    </lineage>
</organism>
<feature type="active site" description="Nucleophile; methyl group acceptor" evidence="8">
    <location>
        <position position="139"/>
    </location>
</feature>
<sequence>MSKQAKSAEQEQQQKQEYRTVGISQFATPVGYVQVRASERAVLSVAFADDAVQEQANDISEHAKGQLIEYFAGARSTFDIPLSPKGTQFQQQVWNALQQIAYGEVASYLDIAQAVGNVKACRAVGAANGKNPIAIIVPCHRIIGSNGKLTGYAGGMSRKAFLLSLESNQQRLFIENI</sequence>
<keyword evidence="12" id="KW-1185">Reference proteome</keyword>
<dbReference type="RefSeq" id="WP_382405146.1">
    <property type="nucleotide sequence ID" value="NZ_JBHSGU010000001.1"/>
</dbReference>
<dbReference type="Gene3D" id="3.30.160.70">
    <property type="entry name" value="Methylated DNA-protein cysteine methyltransferase domain"/>
    <property type="match status" value="1"/>
</dbReference>
<comment type="caution">
    <text evidence="11">The sequence shown here is derived from an EMBL/GenBank/DDBJ whole genome shotgun (WGS) entry which is preliminary data.</text>
</comment>
<evidence type="ECO:0000313" key="12">
    <source>
        <dbReference type="Proteomes" id="UP001595897"/>
    </source>
</evidence>
<dbReference type="InterPro" id="IPR036217">
    <property type="entry name" value="MethylDNA_cys_MeTrfase_DNAb"/>
</dbReference>
<protein>
    <recommendedName>
        <fullName evidence="8">Methylated-DNA--protein-cysteine methyltransferase</fullName>
        <ecNumber evidence="8">2.1.1.63</ecNumber>
    </recommendedName>
    <alternativeName>
        <fullName evidence="8">6-O-methylguanine-DNA methyltransferase</fullName>
        <shortName evidence="8">MGMT</shortName>
    </alternativeName>
    <alternativeName>
        <fullName evidence="8">O-6-methylguanine-DNA-alkyltransferase</fullName>
    </alternativeName>
</protein>
<dbReference type="GO" id="GO:0032259">
    <property type="term" value="P:methylation"/>
    <property type="evidence" value="ECO:0007669"/>
    <property type="project" value="UniProtKB-KW"/>
</dbReference>
<evidence type="ECO:0000256" key="7">
    <source>
        <dbReference type="ARBA" id="ARBA00049348"/>
    </source>
</evidence>
<dbReference type="NCBIfam" id="TIGR00589">
    <property type="entry name" value="ogt"/>
    <property type="match status" value="1"/>
</dbReference>
<dbReference type="EMBL" id="JBHSGU010000001">
    <property type="protein sequence ID" value="MFC4698559.1"/>
    <property type="molecule type" value="Genomic_DNA"/>
</dbReference>
<dbReference type="Gene3D" id="1.10.10.10">
    <property type="entry name" value="Winged helix-like DNA-binding domain superfamily/Winged helix DNA-binding domain"/>
    <property type="match status" value="1"/>
</dbReference>
<comment type="similarity">
    <text evidence="8">Belongs to the MGMT family.</text>
</comment>
<gene>
    <name evidence="11" type="ORF">ACFO4O_00100</name>
</gene>
<dbReference type="InterPro" id="IPR023546">
    <property type="entry name" value="MGMT"/>
</dbReference>
<comment type="catalytic activity">
    <reaction evidence="7 8">
        <text>a 6-O-methyl-2'-deoxyguanosine in DNA + L-cysteinyl-[protein] = S-methyl-L-cysteinyl-[protein] + a 2'-deoxyguanosine in DNA</text>
        <dbReference type="Rhea" id="RHEA:24000"/>
        <dbReference type="Rhea" id="RHEA-COMP:10131"/>
        <dbReference type="Rhea" id="RHEA-COMP:10132"/>
        <dbReference type="Rhea" id="RHEA-COMP:11367"/>
        <dbReference type="Rhea" id="RHEA-COMP:11368"/>
        <dbReference type="ChEBI" id="CHEBI:29950"/>
        <dbReference type="ChEBI" id="CHEBI:82612"/>
        <dbReference type="ChEBI" id="CHEBI:85445"/>
        <dbReference type="ChEBI" id="CHEBI:85448"/>
        <dbReference type="EC" id="2.1.1.63"/>
    </reaction>
</comment>
<feature type="domain" description="Methylated-DNA-[protein]-cysteine S-methyltransferase DNA binding" evidence="9">
    <location>
        <begin position="88"/>
        <end position="167"/>
    </location>
</feature>
<dbReference type="HAMAP" id="MF_00772">
    <property type="entry name" value="OGT"/>
    <property type="match status" value="1"/>
</dbReference>
<evidence type="ECO:0000256" key="1">
    <source>
        <dbReference type="ARBA" id="ARBA00001286"/>
    </source>
</evidence>
<evidence type="ECO:0000256" key="2">
    <source>
        <dbReference type="ARBA" id="ARBA00022490"/>
    </source>
</evidence>
<evidence type="ECO:0000256" key="4">
    <source>
        <dbReference type="ARBA" id="ARBA00022679"/>
    </source>
</evidence>
<feature type="domain" description="Methylguanine DNA methyltransferase ribonuclease-like" evidence="10">
    <location>
        <begin position="27"/>
        <end position="84"/>
    </location>
</feature>
<dbReference type="InterPro" id="IPR014048">
    <property type="entry name" value="MethylDNA_cys_MeTrfase_DNA-bd"/>
</dbReference>
<dbReference type="Pfam" id="PF01035">
    <property type="entry name" value="DNA_binding_1"/>
    <property type="match status" value="1"/>
</dbReference>
<keyword evidence="3 8" id="KW-0489">Methyltransferase</keyword>
<dbReference type="InterPro" id="IPR036388">
    <property type="entry name" value="WH-like_DNA-bd_sf"/>
</dbReference>
<dbReference type="GO" id="GO:0003908">
    <property type="term" value="F:methylated-DNA-[protein]-cysteine S-methyltransferase activity"/>
    <property type="evidence" value="ECO:0007669"/>
    <property type="project" value="UniProtKB-EC"/>
</dbReference>
<dbReference type="CDD" id="cd06445">
    <property type="entry name" value="ATase"/>
    <property type="match status" value="1"/>
</dbReference>
<evidence type="ECO:0000259" key="9">
    <source>
        <dbReference type="Pfam" id="PF01035"/>
    </source>
</evidence>
<accession>A0ABV9LQV7</accession>
<evidence type="ECO:0000259" key="10">
    <source>
        <dbReference type="Pfam" id="PF02870"/>
    </source>
</evidence>
<evidence type="ECO:0000256" key="6">
    <source>
        <dbReference type="ARBA" id="ARBA00023204"/>
    </source>
</evidence>
<comment type="subcellular location">
    <subcellularLocation>
        <location evidence="8">Cytoplasm</location>
    </subcellularLocation>
</comment>
<dbReference type="SUPFAM" id="SSF53155">
    <property type="entry name" value="Methylated DNA-protein cysteine methyltransferase domain"/>
    <property type="match status" value="1"/>
</dbReference>
<keyword evidence="4 8" id="KW-0808">Transferase</keyword>
<comment type="catalytic activity">
    <reaction evidence="1 8">
        <text>a 4-O-methyl-thymidine in DNA + L-cysteinyl-[protein] = a thymidine in DNA + S-methyl-L-cysteinyl-[protein]</text>
        <dbReference type="Rhea" id="RHEA:53428"/>
        <dbReference type="Rhea" id="RHEA-COMP:10131"/>
        <dbReference type="Rhea" id="RHEA-COMP:10132"/>
        <dbReference type="Rhea" id="RHEA-COMP:13555"/>
        <dbReference type="Rhea" id="RHEA-COMP:13556"/>
        <dbReference type="ChEBI" id="CHEBI:29950"/>
        <dbReference type="ChEBI" id="CHEBI:82612"/>
        <dbReference type="ChEBI" id="CHEBI:137386"/>
        <dbReference type="ChEBI" id="CHEBI:137387"/>
        <dbReference type="EC" id="2.1.1.63"/>
    </reaction>
</comment>
<dbReference type="PANTHER" id="PTHR10815:SF5">
    <property type="entry name" value="METHYLATED-DNA--PROTEIN-CYSTEINE METHYLTRANSFERASE"/>
    <property type="match status" value="1"/>
</dbReference>
<dbReference type="EC" id="2.1.1.63" evidence="8"/>